<dbReference type="CDD" id="cd12148">
    <property type="entry name" value="fungal_TF_MHR"/>
    <property type="match status" value="1"/>
</dbReference>
<sequence>MLTENDGSASPQSPPDVPQRPPRSSTVYETTGPDAHSGPVLTPSGSGSPALNPRSCVTCRRRKVRCDKQMPCSNCRRALIPCVFPAPGRAPRQQRPRDSQASPKTSSQRELALVKRLRKLEGLVEALNSRLKVHEPAAEPEKTADARISPVSSGPRRVEAVDVRGSTGERDIHLSLGHLVLDDQRGTSRYASSDFWSKLEDELDSIREETHRLTDEPSDDDSDGQGTPADSPMTAISAYQGFIFGYRSTDVALEQYHPPSSWLPVLWSTYQQNVEPLIKLFHVPTTDLVMRAARAKRGLPPSREALVFAICLAAVTSLEPDEVKAKFATDKNHLVSQYRFALEQSLARAHFLDTSETAVLQAFTLFLIVVRRHDESRFCWALTGLLIRIAQGMGLHRDGTNFKLPPLETEVRRRLWWAILMLDVRSAEELGTDMIIGEQSYDTQMPSNIDDTDVGTGTLNMPTPREGRSDCAVALVRAEICAAMRRLATAASASKTDEAGSMAEREERLVQHHQRVEQRLLRHDLDETDSLYWTAAMIARVTMAKMFLFIYQPILFRGSERELPDELRQRIYVAAIEVIEYSHKLNTDGRCRQYRWLFNTYTNWHAIAYTLIESCRRPWTALVERGWEAVTGYDEDPVEIAKRADHAAVFLPLRRLFIEARRHREAELARLRVDQDEARRLDAAERRHPAQASFGPAPGAEGRMEQAREKWQALIQPDVVSCSPLAVEQSAPVLSIGAHPRVCDMTSQTLPLANTSFQMPMSMTRETMLYVNELMSLPNTDMTEFWHLTKNDEAKGAGLAASLPPQPAKDNNLPPYLWPDPLSLTETNLVDDIEMLGEGFDWKDWSQSIRGMEMGSQPLWPPGPENGCRREMMARPPPVRTRNPTGPRADPKTRVAKTTRGEAGAKTANKAARYLTQEEQSLQYVADEDSFVLKQSKKKADIRVREGRAKPIDRLAFNLRYIDPKRDILDDDDEDVAIELQAPENVIEHLGVDQLDELHSDIGSMLVLERDPTQRQYWEALKSLCKDRKSKLGPEGREDRVLSSVADDIDKILKPKTYDQLETLETQIKAKLGSNANIDTDYWEQLLRNILVWKSRATLTRIFQASVDAREKLLKEMKGTDEQPQQQSDAPSESSAATRPTRPGLPQPAGGAQPSGNEDASQATKALYDREAARGISENEEIFTAEEAVPAHVKAKWTGKRGARKPRYFNRVQMGYEWNKYNQTHYDHDNPPPKVVQGYKFNIFYPELEDKTKAPTFKIIREHGRRRGQSHAAAGEADTCLILFIAGPPYEDIAFRIVDREWDFSAKRERGFRSTFDRGILQLHFQFKKVGR</sequence>
<dbReference type="Pfam" id="PF10312">
    <property type="entry name" value="Cactin_mid"/>
    <property type="match status" value="1"/>
</dbReference>
<dbReference type="SUPFAM" id="SSF57701">
    <property type="entry name" value="Zn2/Cys6 DNA-binding domain"/>
    <property type="match status" value="1"/>
</dbReference>
<dbReference type="InterPro" id="IPR007219">
    <property type="entry name" value="XnlR_reg_dom"/>
</dbReference>
<feature type="domain" description="Zn(2)-C6 fungal-type" evidence="5">
    <location>
        <begin position="55"/>
        <end position="84"/>
    </location>
</feature>
<feature type="compositionally biased region" description="Pro residues" evidence="4">
    <location>
        <begin position="12"/>
        <end position="21"/>
    </location>
</feature>
<keyword evidence="7" id="KW-1185">Reference proteome</keyword>
<feature type="region of interest" description="Disordered" evidence="4">
    <location>
        <begin position="85"/>
        <end position="110"/>
    </location>
</feature>
<evidence type="ECO:0000256" key="2">
    <source>
        <dbReference type="ARBA" id="ARBA00022723"/>
    </source>
</evidence>
<dbReference type="EMBL" id="NJES01000032">
    <property type="protein sequence ID" value="PHH79849.1"/>
    <property type="molecule type" value="Genomic_DNA"/>
</dbReference>
<dbReference type="Proteomes" id="UP000226431">
    <property type="component" value="Unassembled WGS sequence"/>
</dbReference>
<protein>
    <recommendedName>
        <fullName evidence="5">Zn(2)-C6 fungal-type domain-containing protein</fullName>
    </recommendedName>
</protein>
<dbReference type="InterPro" id="IPR050613">
    <property type="entry name" value="Sec_Metabolite_Reg"/>
</dbReference>
<dbReference type="Pfam" id="PF09732">
    <property type="entry name" value="CactinC_cactus"/>
    <property type="match status" value="1"/>
</dbReference>
<dbReference type="PROSITE" id="PS00463">
    <property type="entry name" value="ZN2_CY6_FUNGAL_1"/>
    <property type="match status" value="1"/>
</dbReference>
<feature type="compositionally biased region" description="Low complexity" evidence="4">
    <location>
        <begin position="1147"/>
        <end position="1156"/>
    </location>
</feature>
<comment type="caution">
    <text evidence="6">The sequence shown here is derived from an EMBL/GenBank/DDBJ whole genome shotgun (WGS) entry which is preliminary data.</text>
</comment>
<dbReference type="PROSITE" id="PS50048">
    <property type="entry name" value="ZN2_CY6_FUNGAL_2"/>
    <property type="match status" value="1"/>
</dbReference>
<dbReference type="GO" id="GO:0000981">
    <property type="term" value="F:DNA-binding transcription factor activity, RNA polymerase II-specific"/>
    <property type="evidence" value="ECO:0007669"/>
    <property type="project" value="InterPro"/>
</dbReference>
<dbReference type="OrthoDB" id="3989227at2759"/>
<dbReference type="SMART" id="SM00906">
    <property type="entry name" value="Fungal_trans"/>
    <property type="match status" value="1"/>
</dbReference>
<evidence type="ECO:0000256" key="4">
    <source>
        <dbReference type="SAM" id="MobiDB-lite"/>
    </source>
</evidence>
<feature type="compositionally biased region" description="Polar residues" evidence="4">
    <location>
        <begin position="1122"/>
        <end position="1138"/>
    </location>
</feature>
<dbReference type="GO" id="GO:0005634">
    <property type="term" value="C:nucleus"/>
    <property type="evidence" value="ECO:0007669"/>
    <property type="project" value="UniProtKB-SubCell"/>
</dbReference>
<dbReference type="SMART" id="SM01050">
    <property type="entry name" value="CactinC_cactus"/>
    <property type="match status" value="1"/>
</dbReference>
<dbReference type="GO" id="GO:0006351">
    <property type="term" value="P:DNA-templated transcription"/>
    <property type="evidence" value="ECO:0007669"/>
    <property type="project" value="InterPro"/>
</dbReference>
<feature type="region of interest" description="Disordered" evidence="4">
    <location>
        <begin position="1117"/>
        <end position="1163"/>
    </location>
</feature>
<dbReference type="GO" id="GO:0003677">
    <property type="term" value="F:DNA binding"/>
    <property type="evidence" value="ECO:0007669"/>
    <property type="project" value="InterPro"/>
</dbReference>
<dbReference type="Pfam" id="PF00172">
    <property type="entry name" value="Zn_clus"/>
    <property type="match status" value="1"/>
</dbReference>
<accession>A0A2C5XW03</accession>
<dbReference type="PANTHER" id="PTHR31001">
    <property type="entry name" value="UNCHARACTERIZED TRANSCRIPTIONAL REGULATORY PROTEIN"/>
    <property type="match status" value="1"/>
</dbReference>
<dbReference type="InterPro" id="IPR036864">
    <property type="entry name" value="Zn2-C6_fun-type_DNA-bd_sf"/>
</dbReference>
<dbReference type="InterPro" id="IPR018816">
    <property type="entry name" value="Cactin_central"/>
</dbReference>
<dbReference type="Gene3D" id="4.10.240.10">
    <property type="entry name" value="Zn(2)-C6 fungal-type DNA-binding domain"/>
    <property type="match status" value="1"/>
</dbReference>
<evidence type="ECO:0000256" key="1">
    <source>
        <dbReference type="ARBA" id="ARBA00004123"/>
    </source>
</evidence>
<name>A0A2C5XW03_9HYPO</name>
<keyword evidence="2" id="KW-0479">Metal-binding</keyword>
<evidence type="ECO:0000313" key="6">
    <source>
        <dbReference type="EMBL" id="PHH79849.1"/>
    </source>
</evidence>
<dbReference type="SMART" id="SM00066">
    <property type="entry name" value="GAL4"/>
    <property type="match status" value="1"/>
</dbReference>
<feature type="region of interest" description="Disordered" evidence="4">
    <location>
        <begin position="210"/>
        <end position="232"/>
    </location>
</feature>
<dbReference type="Pfam" id="PF04082">
    <property type="entry name" value="Fungal_trans"/>
    <property type="match status" value="1"/>
</dbReference>
<feature type="region of interest" description="Disordered" evidence="4">
    <location>
        <begin position="1"/>
        <end position="54"/>
    </location>
</feature>
<organism evidence="6 7">
    <name type="scientific">Ophiocordyceps camponoti-rufipedis</name>
    <dbReference type="NCBI Taxonomy" id="2004952"/>
    <lineage>
        <taxon>Eukaryota</taxon>
        <taxon>Fungi</taxon>
        <taxon>Dikarya</taxon>
        <taxon>Ascomycota</taxon>
        <taxon>Pezizomycotina</taxon>
        <taxon>Sordariomycetes</taxon>
        <taxon>Hypocreomycetidae</taxon>
        <taxon>Hypocreales</taxon>
        <taxon>Ophiocordycipitaceae</taxon>
        <taxon>Ophiocordyceps</taxon>
    </lineage>
</organism>
<comment type="subcellular location">
    <subcellularLocation>
        <location evidence="1">Nucleus</location>
    </subcellularLocation>
</comment>
<feature type="compositionally biased region" description="Polar residues" evidence="4">
    <location>
        <begin position="99"/>
        <end position="109"/>
    </location>
</feature>
<proteinExistence type="predicted"/>
<feature type="compositionally biased region" description="Basic and acidic residues" evidence="4">
    <location>
        <begin position="135"/>
        <end position="145"/>
    </location>
</feature>
<reference evidence="6 7" key="1">
    <citation type="submission" date="2017-06" db="EMBL/GenBank/DDBJ databases">
        <title>Ant-infecting Ophiocordyceps genomes reveal a high diversity of potential behavioral manipulation genes and a possible major role for enterotoxins.</title>
        <authorList>
            <person name="De Bekker C."/>
            <person name="Evans H.C."/>
            <person name="Brachmann A."/>
            <person name="Hughes D.P."/>
        </authorList>
    </citation>
    <scope>NUCLEOTIDE SEQUENCE [LARGE SCALE GENOMIC DNA]</scope>
    <source>
        <strain evidence="6 7">Map16</strain>
    </source>
</reference>
<evidence type="ECO:0000256" key="3">
    <source>
        <dbReference type="ARBA" id="ARBA00023242"/>
    </source>
</evidence>
<dbReference type="STRING" id="2004952.A0A2C5XW03"/>
<feature type="region of interest" description="Disordered" evidence="4">
    <location>
        <begin position="874"/>
        <end position="907"/>
    </location>
</feature>
<feature type="region of interest" description="Disordered" evidence="4">
    <location>
        <begin position="135"/>
        <end position="158"/>
    </location>
</feature>
<gene>
    <name evidence="6" type="ORF">CDD80_3582</name>
</gene>
<evidence type="ECO:0000313" key="7">
    <source>
        <dbReference type="Proteomes" id="UP000226431"/>
    </source>
</evidence>
<dbReference type="InterPro" id="IPR019134">
    <property type="entry name" value="Cactin_C"/>
</dbReference>
<dbReference type="PANTHER" id="PTHR31001:SF50">
    <property type="entry name" value="ZN(II)2CYS6 TRANSCRIPTION FACTOR (EUROFUNG)"/>
    <property type="match status" value="1"/>
</dbReference>
<evidence type="ECO:0000259" key="5">
    <source>
        <dbReference type="PROSITE" id="PS50048"/>
    </source>
</evidence>
<dbReference type="GO" id="GO:0008270">
    <property type="term" value="F:zinc ion binding"/>
    <property type="evidence" value="ECO:0007669"/>
    <property type="project" value="InterPro"/>
</dbReference>
<keyword evidence="3" id="KW-0539">Nucleus</keyword>
<dbReference type="CDD" id="cd00067">
    <property type="entry name" value="GAL4"/>
    <property type="match status" value="1"/>
</dbReference>
<dbReference type="InterPro" id="IPR001138">
    <property type="entry name" value="Zn2Cys6_DnaBD"/>
</dbReference>